<accession>B6XTM8</accession>
<name>B6XTM8_9BIFI</name>
<evidence type="ECO:0000313" key="1">
    <source>
        <dbReference type="EMBL" id="EEB22026.1"/>
    </source>
</evidence>
<organism evidence="1 2">
    <name type="scientific">Bifidobacterium catenulatum DSM 16992 = JCM 1194 = LMG 11043</name>
    <dbReference type="NCBI Taxonomy" id="566552"/>
    <lineage>
        <taxon>Bacteria</taxon>
        <taxon>Bacillati</taxon>
        <taxon>Actinomycetota</taxon>
        <taxon>Actinomycetes</taxon>
        <taxon>Bifidobacteriales</taxon>
        <taxon>Bifidobacteriaceae</taxon>
        <taxon>Bifidobacterium</taxon>
    </lineage>
</organism>
<evidence type="ECO:0000313" key="2">
    <source>
        <dbReference type="Proteomes" id="UP000003882"/>
    </source>
</evidence>
<reference evidence="1 2" key="2">
    <citation type="submission" date="2008-10" db="EMBL/GenBank/DDBJ databases">
        <authorList>
            <person name="Fulton L."/>
            <person name="Clifton S."/>
            <person name="Fulton B."/>
            <person name="Xu J."/>
            <person name="Minx P."/>
            <person name="Pepin K.H."/>
            <person name="Johnson M."/>
            <person name="Bhonagiri V."/>
            <person name="Nash W.E."/>
            <person name="Mardis E.R."/>
            <person name="Wilson R.K."/>
        </authorList>
    </citation>
    <scope>NUCLEOTIDE SEQUENCE [LARGE SCALE GENOMIC DNA]</scope>
    <source>
        <strain evidence="1 2">DSM 16992</strain>
    </source>
</reference>
<protein>
    <submittedName>
        <fullName evidence="1">Uncharacterized protein</fullName>
    </submittedName>
</protein>
<reference evidence="1 2" key="1">
    <citation type="submission" date="2008-10" db="EMBL/GenBank/DDBJ databases">
        <title>Draft genome sequence of Bifidobacterium catenulatum (DSM 16992).</title>
        <authorList>
            <person name="Sudarsanam P."/>
            <person name="Ley R."/>
            <person name="Guruge J."/>
            <person name="Turnbaugh P.J."/>
            <person name="Mahowald M."/>
            <person name="Liep D."/>
            <person name="Gordon J."/>
        </authorList>
    </citation>
    <scope>NUCLEOTIDE SEQUENCE [LARGE SCALE GENOMIC DNA]</scope>
    <source>
        <strain evidence="1 2">DSM 16992</strain>
    </source>
</reference>
<proteinExistence type="predicted"/>
<comment type="caution">
    <text evidence="1">The sequence shown here is derived from an EMBL/GenBank/DDBJ whole genome shotgun (WGS) entry which is preliminary data.</text>
</comment>
<sequence>MFPVTKHDRTAGVRLEQPFVGIPYQAVRPCDILQQLADGGK</sequence>
<dbReference type="AlphaFoldDB" id="B6XTM8"/>
<dbReference type="EMBL" id="ABXY01000011">
    <property type="protein sequence ID" value="EEB22026.1"/>
    <property type="molecule type" value="Genomic_DNA"/>
</dbReference>
<dbReference type="Proteomes" id="UP000003882">
    <property type="component" value="Unassembled WGS sequence"/>
</dbReference>
<gene>
    <name evidence="1" type="ORF">BIFCAT_00997</name>
</gene>